<dbReference type="InterPro" id="IPR001647">
    <property type="entry name" value="HTH_TetR"/>
</dbReference>
<gene>
    <name evidence="6" type="ORF">NBZ79_12780</name>
</gene>
<proteinExistence type="predicted"/>
<organism evidence="6 7">
    <name type="scientific">Sneathiella marina</name>
    <dbReference type="NCBI Taxonomy" id="2950108"/>
    <lineage>
        <taxon>Bacteria</taxon>
        <taxon>Pseudomonadati</taxon>
        <taxon>Pseudomonadota</taxon>
        <taxon>Alphaproteobacteria</taxon>
        <taxon>Sneathiellales</taxon>
        <taxon>Sneathiellaceae</taxon>
        <taxon>Sneathiella</taxon>
    </lineage>
</organism>
<dbReference type="PANTHER" id="PTHR47506:SF1">
    <property type="entry name" value="HTH-TYPE TRANSCRIPTIONAL REGULATOR YJDC"/>
    <property type="match status" value="1"/>
</dbReference>
<name>A0ABY4VZE3_9PROT</name>
<evidence type="ECO:0000256" key="4">
    <source>
        <dbReference type="PROSITE-ProRule" id="PRU00335"/>
    </source>
</evidence>
<keyword evidence="7" id="KW-1185">Reference proteome</keyword>
<dbReference type="PRINTS" id="PR00455">
    <property type="entry name" value="HTHTETR"/>
</dbReference>
<dbReference type="InterPro" id="IPR036271">
    <property type="entry name" value="Tet_transcr_reg_TetR-rel_C_sf"/>
</dbReference>
<keyword evidence="3" id="KW-0804">Transcription</keyword>
<evidence type="ECO:0000313" key="6">
    <source>
        <dbReference type="EMBL" id="USG60052.1"/>
    </source>
</evidence>
<evidence type="ECO:0000256" key="3">
    <source>
        <dbReference type="ARBA" id="ARBA00023163"/>
    </source>
</evidence>
<dbReference type="RefSeq" id="WP_251932859.1">
    <property type="nucleotide sequence ID" value="NZ_CP098747.1"/>
</dbReference>
<dbReference type="SUPFAM" id="SSF48498">
    <property type="entry name" value="Tetracyclin repressor-like, C-terminal domain"/>
    <property type="match status" value="1"/>
</dbReference>
<evidence type="ECO:0000313" key="7">
    <source>
        <dbReference type="Proteomes" id="UP001056291"/>
    </source>
</evidence>
<keyword evidence="2 4" id="KW-0238">DNA-binding</keyword>
<dbReference type="InterPro" id="IPR009057">
    <property type="entry name" value="Homeodomain-like_sf"/>
</dbReference>
<reference evidence="6" key="1">
    <citation type="submission" date="2022-06" db="EMBL/GenBank/DDBJ databases">
        <title>Sneathiella actinostolidae sp. nov., isolated from a sea anemonein the Western Pacific Ocean.</title>
        <authorList>
            <person name="Wei M.J."/>
        </authorList>
    </citation>
    <scope>NUCLEOTIDE SEQUENCE</scope>
    <source>
        <strain evidence="6">PHK-P5</strain>
    </source>
</reference>
<dbReference type="Proteomes" id="UP001056291">
    <property type="component" value="Chromosome"/>
</dbReference>
<feature type="DNA-binding region" description="H-T-H motif" evidence="4">
    <location>
        <begin position="27"/>
        <end position="46"/>
    </location>
</feature>
<evidence type="ECO:0000256" key="2">
    <source>
        <dbReference type="ARBA" id="ARBA00023125"/>
    </source>
</evidence>
<accession>A0ABY4VZE3</accession>
<evidence type="ECO:0000259" key="5">
    <source>
        <dbReference type="PROSITE" id="PS50977"/>
    </source>
</evidence>
<dbReference type="SUPFAM" id="SSF46689">
    <property type="entry name" value="Homeodomain-like"/>
    <property type="match status" value="1"/>
</dbReference>
<keyword evidence="1" id="KW-0805">Transcription regulation</keyword>
<feature type="domain" description="HTH tetR-type" evidence="5">
    <location>
        <begin position="4"/>
        <end position="64"/>
    </location>
</feature>
<dbReference type="Gene3D" id="1.10.357.10">
    <property type="entry name" value="Tetracycline Repressor, domain 2"/>
    <property type="match status" value="1"/>
</dbReference>
<dbReference type="EMBL" id="CP098747">
    <property type="protein sequence ID" value="USG60052.1"/>
    <property type="molecule type" value="Genomic_DNA"/>
</dbReference>
<evidence type="ECO:0000256" key="1">
    <source>
        <dbReference type="ARBA" id="ARBA00023015"/>
    </source>
</evidence>
<dbReference type="PANTHER" id="PTHR47506">
    <property type="entry name" value="TRANSCRIPTIONAL REGULATORY PROTEIN"/>
    <property type="match status" value="1"/>
</dbReference>
<dbReference type="PROSITE" id="PS50977">
    <property type="entry name" value="HTH_TETR_2"/>
    <property type="match status" value="1"/>
</dbReference>
<protein>
    <submittedName>
        <fullName evidence="6">TetR/AcrR family transcriptional regulator</fullName>
    </submittedName>
</protein>
<dbReference type="Pfam" id="PF00440">
    <property type="entry name" value="TetR_N"/>
    <property type="match status" value="1"/>
</dbReference>
<sequence length="201" mass="22990">MNDKTTRDLIVEAADQLFYQQGYEHTSFSHIAEAVQISRGNFYYHFESKDEILDAVIDLRGAETVEMLDQWEMEGKEPQDRILSFIHLLIANRAKIMLYGCPVGTLNTELAKLDHDSQANANKLFTLFRTWLRRQFTLLGHEAESDALAMHLLARSQGVATLANAFHDEQFIEQEVALMGDWLKLCTTSTGYSECHQSRTD</sequence>